<accession>A0AA49FMH7</accession>
<keyword evidence="5" id="KW-1003">Cell membrane</keyword>
<feature type="transmembrane region" description="Helical" evidence="5">
    <location>
        <begin position="213"/>
        <end position="235"/>
    </location>
</feature>
<dbReference type="PANTHER" id="PTHR43483">
    <property type="entry name" value="MEMBRANE TRANSPORTER PROTEIN HI_0806-RELATED"/>
    <property type="match status" value="1"/>
</dbReference>
<sequence>MDLGLHTFAVSGVTTWLWFPPLVALLVSFFTSMCGLSGAFLLLPFQMSMLGFVTPAVSATNLVFNLIATPGGVYRYYREGRMLWPLVWVILLATAPGVLIGFWVRVTWLRDPGKFMFFVSAVLLYLGLKLLRDNWRSRNQGTPSVRGAKLEKVEWSRRGVVFRFGGETYGFGFVPMGILATMVGVIGGIYGVGGGALIAPFCIALFRLPIHAIAGATLAGALITSVVGVVIYSALPAPGGIPTGPDWALGLLFGMGGFVGMYLGARCQKFVPQRALTLVMGFLLTGLAAHYGLFGR</sequence>
<evidence type="ECO:0000256" key="5">
    <source>
        <dbReference type="RuleBase" id="RU363041"/>
    </source>
</evidence>
<feature type="transmembrane region" description="Helical" evidence="5">
    <location>
        <begin position="82"/>
        <end position="103"/>
    </location>
</feature>
<dbReference type="Proteomes" id="UP001234916">
    <property type="component" value="Chromosome"/>
</dbReference>
<dbReference type="AlphaFoldDB" id="A0AA49FMH7"/>
<keyword evidence="3 5" id="KW-1133">Transmembrane helix</keyword>
<feature type="transmembrane region" description="Helical" evidence="5">
    <location>
        <begin position="247"/>
        <end position="263"/>
    </location>
</feature>
<comment type="subcellular location">
    <subcellularLocation>
        <location evidence="5">Cell membrane</location>
        <topology evidence="5">Multi-pass membrane protein</topology>
    </subcellularLocation>
    <subcellularLocation>
        <location evidence="1">Membrane</location>
        <topology evidence="1">Multi-pass membrane protein</topology>
    </subcellularLocation>
</comment>
<protein>
    <recommendedName>
        <fullName evidence="5">Probable membrane transporter protein</fullName>
    </recommendedName>
</protein>
<feature type="transmembrane region" description="Helical" evidence="5">
    <location>
        <begin position="178"/>
        <end position="206"/>
    </location>
</feature>
<dbReference type="EMBL" id="CP107246">
    <property type="protein sequence ID" value="WIM06866.1"/>
    <property type="molecule type" value="Genomic_DNA"/>
</dbReference>
<reference evidence="6" key="1">
    <citation type="journal article" date="2023" name="Nat. Microbiol.">
        <title>Enrichment and characterization of a nitric oxide-reducing microbial community in a continuous bioreactor.</title>
        <authorList>
            <person name="Garrido-Amador P."/>
            <person name="Stortenbeker N."/>
            <person name="Wessels H.J.C.T."/>
            <person name="Speth D.R."/>
            <person name="Garcia-Heredia I."/>
            <person name="Kartal B."/>
        </authorList>
    </citation>
    <scope>NUCLEOTIDE SEQUENCE</scope>
    <source>
        <strain evidence="6">MAG1</strain>
    </source>
</reference>
<evidence type="ECO:0000256" key="4">
    <source>
        <dbReference type="ARBA" id="ARBA00023136"/>
    </source>
</evidence>
<evidence type="ECO:0000256" key="1">
    <source>
        <dbReference type="ARBA" id="ARBA00004141"/>
    </source>
</evidence>
<proteinExistence type="inferred from homology"/>
<keyword evidence="2 5" id="KW-0812">Transmembrane</keyword>
<dbReference type="KEGG" id="npv:OHM77_06280"/>
<feature type="transmembrane region" description="Helical" evidence="5">
    <location>
        <begin position="22"/>
        <end position="43"/>
    </location>
</feature>
<evidence type="ECO:0000256" key="2">
    <source>
        <dbReference type="ARBA" id="ARBA00022692"/>
    </source>
</evidence>
<feature type="transmembrane region" description="Helical" evidence="5">
    <location>
        <begin position="275"/>
        <end position="294"/>
    </location>
</feature>
<evidence type="ECO:0000313" key="6">
    <source>
        <dbReference type="EMBL" id="WIM06866.1"/>
    </source>
</evidence>
<organism evidence="6">
    <name type="scientific">Candidatus Nitricoxidivorans perseverans</name>
    <dbReference type="NCBI Taxonomy" id="2975601"/>
    <lineage>
        <taxon>Bacteria</taxon>
        <taxon>Pseudomonadati</taxon>
        <taxon>Pseudomonadota</taxon>
        <taxon>Betaproteobacteria</taxon>
        <taxon>Nitrosomonadales</taxon>
        <taxon>Sterolibacteriaceae</taxon>
        <taxon>Candidatus Nitricoxidivorans</taxon>
    </lineage>
</organism>
<name>A0AA49FMH7_9PROT</name>
<comment type="similarity">
    <text evidence="5">Belongs to the 4-toluene sulfonate uptake permease (TSUP) (TC 2.A.102) family.</text>
</comment>
<dbReference type="GO" id="GO:0005886">
    <property type="term" value="C:plasma membrane"/>
    <property type="evidence" value="ECO:0007669"/>
    <property type="project" value="UniProtKB-SubCell"/>
</dbReference>
<keyword evidence="4 5" id="KW-0472">Membrane</keyword>
<dbReference type="InterPro" id="IPR002781">
    <property type="entry name" value="TM_pro_TauE-like"/>
</dbReference>
<dbReference type="Pfam" id="PF01925">
    <property type="entry name" value="TauE"/>
    <property type="match status" value="1"/>
</dbReference>
<feature type="transmembrane region" description="Helical" evidence="5">
    <location>
        <begin position="115"/>
        <end position="131"/>
    </location>
</feature>
<feature type="transmembrane region" description="Helical" evidence="5">
    <location>
        <begin position="50"/>
        <end position="70"/>
    </location>
</feature>
<evidence type="ECO:0000256" key="3">
    <source>
        <dbReference type="ARBA" id="ARBA00022989"/>
    </source>
</evidence>
<gene>
    <name evidence="6" type="ORF">OHM77_06280</name>
</gene>
<dbReference type="PANTHER" id="PTHR43483:SF3">
    <property type="entry name" value="MEMBRANE TRANSPORTER PROTEIN HI_0806-RELATED"/>
    <property type="match status" value="1"/>
</dbReference>